<evidence type="ECO:0000313" key="3">
    <source>
        <dbReference type="EMBL" id="RPB13362.1"/>
    </source>
</evidence>
<dbReference type="Proteomes" id="UP000277580">
    <property type="component" value="Unassembled WGS sequence"/>
</dbReference>
<accession>A0A3N4KVT1</accession>
<name>A0A3N4KVT1_9PEZI</name>
<dbReference type="InterPro" id="IPR000073">
    <property type="entry name" value="AB_hydrolase_1"/>
</dbReference>
<proteinExistence type="inferred from homology"/>
<protein>
    <submittedName>
        <fullName evidence="3">Alpha/beta-hydrolase</fullName>
    </submittedName>
</protein>
<comment type="similarity">
    <text evidence="1">Belongs to the polyketide transferase af380 family.</text>
</comment>
<dbReference type="STRING" id="1392247.A0A3N4KVT1"/>
<dbReference type="InterPro" id="IPR029058">
    <property type="entry name" value="AB_hydrolase_fold"/>
</dbReference>
<dbReference type="PANTHER" id="PTHR47751">
    <property type="entry name" value="SUPERFAMILY HYDROLASE, PUTATIVE (AFU_ORTHOLOGUE AFUA_2G16580)-RELATED"/>
    <property type="match status" value="1"/>
</dbReference>
<evidence type="ECO:0000259" key="2">
    <source>
        <dbReference type="Pfam" id="PF00561"/>
    </source>
</evidence>
<evidence type="ECO:0000256" key="1">
    <source>
        <dbReference type="ARBA" id="ARBA00029464"/>
    </source>
</evidence>
<keyword evidence="3" id="KW-0378">Hydrolase</keyword>
<sequence length="305" mass="34500">MGKCAERRDIEFKTLDGLTLRGWFYPAGTKDKKTPAIIITHGWSMVKEMYLDTLAERFQEIGLASLVYDHRSLGSSDGTPRFEVDAHNQAKDTHEAISYVMSLPEVDPTKIAIWGYSLSGSHGVRVAAVDRRVKALITLSPMLSSVRLLNRMVLRDARAGLDKTLMDDREARARGEEPTYGRITSPSRDEPAFLPFADANSLLLRLKATVAPNWENRHTLQSIFNLQTYDPSGYVEAVAPTPWLMFQADNDMITVPDVELGMFEKARQPKEFELYHGGHFDPFEGEVFEGILATMVEFLKRRLKF</sequence>
<evidence type="ECO:0000313" key="4">
    <source>
        <dbReference type="Proteomes" id="UP000277580"/>
    </source>
</evidence>
<dbReference type="Gene3D" id="1.10.10.800">
    <property type="match status" value="1"/>
</dbReference>
<dbReference type="Gene3D" id="3.40.50.1820">
    <property type="entry name" value="alpha/beta hydrolase"/>
    <property type="match status" value="1"/>
</dbReference>
<dbReference type="SUPFAM" id="SSF53474">
    <property type="entry name" value="alpha/beta-Hydrolases"/>
    <property type="match status" value="1"/>
</dbReference>
<dbReference type="AlphaFoldDB" id="A0A3N4KVT1"/>
<reference evidence="3 4" key="1">
    <citation type="journal article" date="2018" name="Nat. Ecol. Evol.">
        <title>Pezizomycetes genomes reveal the molecular basis of ectomycorrhizal truffle lifestyle.</title>
        <authorList>
            <person name="Murat C."/>
            <person name="Payen T."/>
            <person name="Noel B."/>
            <person name="Kuo A."/>
            <person name="Morin E."/>
            <person name="Chen J."/>
            <person name="Kohler A."/>
            <person name="Krizsan K."/>
            <person name="Balestrini R."/>
            <person name="Da Silva C."/>
            <person name="Montanini B."/>
            <person name="Hainaut M."/>
            <person name="Levati E."/>
            <person name="Barry K.W."/>
            <person name="Belfiori B."/>
            <person name="Cichocki N."/>
            <person name="Clum A."/>
            <person name="Dockter R.B."/>
            <person name="Fauchery L."/>
            <person name="Guy J."/>
            <person name="Iotti M."/>
            <person name="Le Tacon F."/>
            <person name="Lindquist E.A."/>
            <person name="Lipzen A."/>
            <person name="Malagnac F."/>
            <person name="Mello A."/>
            <person name="Molinier V."/>
            <person name="Miyauchi S."/>
            <person name="Poulain J."/>
            <person name="Riccioni C."/>
            <person name="Rubini A."/>
            <person name="Sitrit Y."/>
            <person name="Splivallo R."/>
            <person name="Traeger S."/>
            <person name="Wang M."/>
            <person name="Zifcakova L."/>
            <person name="Wipf D."/>
            <person name="Zambonelli A."/>
            <person name="Paolocci F."/>
            <person name="Nowrousian M."/>
            <person name="Ottonello S."/>
            <person name="Baldrian P."/>
            <person name="Spatafora J.W."/>
            <person name="Henrissat B."/>
            <person name="Nagy L.G."/>
            <person name="Aury J.M."/>
            <person name="Wincker P."/>
            <person name="Grigoriev I.V."/>
            <person name="Bonfante P."/>
            <person name="Martin F.M."/>
        </authorList>
    </citation>
    <scope>NUCLEOTIDE SEQUENCE [LARGE SCALE GENOMIC DNA]</scope>
    <source>
        <strain evidence="3 4">CCBAS932</strain>
    </source>
</reference>
<gene>
    <name evidence="3" type="ORF">P167DRAFT_535069</name>
</gene>
<organism evidence="3 4">
    <name type="scientific">Morchella conica CCBAS932</name>
    <dbReference type="NCBI Taxonomy" id="1392247"/>
    <lineage>
        <taxon>Eukaryota</taxon>
        <taxon>Fungi</taxon>
        <taxon>Dikarya</taxon>
        <taxon>Ascomycota</taxon>
        <taxon>Pezizomycotina</taxon>
        <taxon>Pezizomycetes</taxon>
        <taxon>Pezizales</taxon>
        <taxon>Morchellaceae</taxon>
        <taxon>Morchella</taxon>
    </lineage>
</organism>
<feature type="domain" description="AB hydrolase-1" evidence="2">
    <location>
        <begin position="35"/>
        <end position="285"/>
    </location>
</feature>
<dbReference type="PANTHER" id="PTHR47751:SF2">
    <property type="entry name" value="DLTD N-TERMINAL DOMAIN PROTEIN (AFU_ORTHOLOGUE AFUA_8G00380)-RELATED"/>
    <property type="match status" value="1"/>
</dbReference>
<dbReference type="InterPro" id="IPR051411">
    <property type="entry name" value="Polyketide_trans_af380"/>
</dbReference>
<dbReference type="GO" id="GO:0016787">
    <property type="term" value="F:hydrolase activity"/>
    <property type="evidence" value="ECO:0007669"/>
    <property type="project" value="UniProtKB-KW"/>
</dbReference>
<dbReference type="InParanoid" id="A0A3N4KVT1"/>
<keyword evidence="4" id="KW-1185">Reference proteome</keyword>
<dbReference type="Pfam" id="PF00561">
    <property type="entry name" value="Abhydrolase_1"/>
    <property type="match status" value="1"/>
</dbReference>
<dbReference type="EMBL" id="ML119123">
    <property type="protein sequence ID" value="RPB13362.1"/>
    <property type="molecule type" value="Genomic_DNA"/>
</dbReference>
<dbReference type="OrthoDB" id="2498029at2759"/>